<keyword evidence="3" id="KW-1185">Reference proteome</keyword>
<name>A0A9D5DT31_9BACI</name>
<dbReference type="Proteomes" id="UP000051061">
    <property type="component" value="Unassembled WGS sequence"/>
</dbReference>
<dbReference type="InterPro" id="IPR000157">
    <property type="entry name" value="TIR_dom"/>
</dbReference>
<gene>
    <name evidence="2" type="ORF">AN965_04685</name>
</gene>
<feature type="domain" description="TIR" evidence="1">
    <location>
        <begin position="6"/>
        <end position="143"/>
    </location>
</feature>
<dbReference type="AlphaFoldDB" id="A0A9D5DT31"/>
<evidence type="ECO:0000259" key="1">
    <source>
        <dbReference type="PROSITE" id="PS50104"/>
    </source>
</evidence>
<dbReference type="InterPro" id="IPR035897">
    <property type="entry name" value="Toll_tir_struct_dom_sf"/>
</dbReference>
<evidence type="ECO:0000313" key="3">
    <source>
        <dbReference type="Proteomes" id="UP000051061"/>
    </source>
</evidence>
<dbReference type="SUPFAM" id="SSF52200">
    <property type="entry name" value="Toll/Interleukin receptor TIR domain"/>
    <property type="match status" value="1"/>
</dbReference>
<protein>
    <recommendedName>
        <fullName evidence="1">TIR domain-containing protein</fullName>
    </recommendedName>
</protein>
<comment type="caution">
    <text evidence="2">The sequence shown here is derived from an EMBL/GenBank/DDBJ whole genome shotgun (WGS) entry which is preliminary data.</text>
</comment>
<dbReference type="GO" id="GO:0007165">
    <property type="term" value="P:signal transduction"/>
    <property type="evidence" value="ECO:0007669"/>
    <property type="project" value="InterPro"/>
</dbReference>
<dbReference type="EMBL" id="LJJD01000012">
    <property type="protein sequence ID" value="KQL58245.1"/>
    <property type="molecule type" value="Genomic_DNA"/>
</dbReference>
<organism evidence="2 3">
    <name type="scientific">Alkalicoccobacillus plakortidis</name>
    <dbReference type="NCBI Taxonomy" id="444060"/>
    <lineage>
        <taxon>Bacteria</taxon>
        <taxon>Bacillati</taxon>
        <taxon>Bacillota</taxon>
        <taxon>Bacilli</taxon>
        <taxon>Bacillales</taxon>
        <taxon>Bacillaceae</taxon>
        <taxon>Alkalicoccobacillus</taxon>
    </lineage>
</organism>
<dbReference type="Pfam" id="PF13676">
    <property type="entry name" value="TIR_2"/>
    <property type="match status" value="1"/>
</dbReference>
<dbReference type="Gene3D" id="3.40.50.10140">
    <property type="entry name" value="Toll/interleukin-1 receptor homology (TIR) domain"/>
    <property type="match status" value="1"/>
</dbReference>
<accession>A0A9D5DT31</accession>
<dbReference type="PROSITE" id="PS50104">
    <property type="entry name" value="TIR"/>
    <property type="match status" value="1"/>
</dbReference>
<reference evidence="2 3" key="1">
    <citation type="submission" date="2015-09" db="EMBL/GenBank/DDBJ databases">
        <title>Genome sequencing project for genomic taxonomy and phylogenomics of Bacillus-like bacteria.</title>
        <authorList>
            <person name="Liu B."/>
            <person name="Wang J."/>
            <person name="Zhu Y."/>
            <person name="Liu G."/>
            <person name="Chen Q."/>
            <person name="Chen Z."/>
            <person name="Lan J."/>
            <person name="Che J."/>
            <person name="Ge C."/>
            <person name="Shi H."/>
            <person name="Pan Z."/>
            <person name="Liu X."/>
        </authorList>
    </citation>
    <scope>NUCLEOTIDE SEQUENCE [LARGE SCALE GENOMIC DNA]</scope>
    <source>
        <strain evidence="2 3">DSM 19153</strain>
    </source>
</reference>
<evidence type="ECO:0000313" key="2">
    <source>
        <dbReference type="EMBL" id="KQL58245.1"/>
    </source>
</evidence>
<proteinExistence type="predicted"/>
<sequence length="275" mass="32368">MRSNNKIDKIFISHSVKDVEYVKSLVQLLNDIGIKKSENYIFCSSLSGYGIPYGESIFEFLKEELNKSNIMVLFVLSHNYYQSPPCLNEMGAAWITSKSYNSILTPNFDFRHISGAIDSSKISFHMHDENGLNTFKDKIVKLFELEEIDYKIWGEDRKRFIETIKGISYIEATNLNTQVQVEKVKKLNDEELELQLRFINVTDKDIEFKFIDFELVDSFGNEIQLLAEDKYLENYTLYRKENKVVKWVFQYDYKSNYNPRRDNGNLSKVSFEIYS</sequence>